<gene>
    <name evidence="4" type="ORF">KVT40_008909</name>
</gene>
<dbReference type="InterPro" id="IPR015422">
    <property type="entry name" value="PyrdxlP-dep_Trfase_small"/>
</dbReference>
<evidence type="ECO:0000313" key="5">
    <source>
        <dbReference type="Proteomes" id="UP000809789"/>
    </source>
</evidence>
<proteinExistence type="inferred from homology"/>
<dbReference type="Gene3D" id="3.40.640.10">
    <property type="entry name" value="Type I PLP-dependent aspartate aminotransferase-like (Major domain)"/>
    <property type="match status" value="1"/>
</dbReference>
<dbReference type="InterPro" id="IPR015421">
    <property type="entry name" value="PyrdxlP-dep_Trfase_major"/>
</dbReference>
<evidence type="ECO:0000256" key="2">
    <source>
        <dbReference type="ARBA" id="ARBA00022898"/>
    </source>
</evidence>
<sequence>MLAAVSITTANYTTGAPSSNTAASDRLSLSAMALSRRAEAESGNSPRALIWQVYANSYHPESNPDGFINLGVAENRLMHPELISRIDKISTAPEHSLTYGEGPKGSRRLRTTLGRFLTQHLRPRRAIEAEHVIITNGVSSAIEHCSWAFTDPGQGWLLGQPHYGAFKSDLTSRFDAELLRVPFGDVDPMSAEAVENYEKALLEAQSRGVKVGGLMLCNPHNPLGRCYSKEALKAYLHLCGKHGLHLVSDEVYALSTWQNEESKDAVGFTSILSIDSDGLIDSSFVHVLWGVSKDFGANGLRLGCIVSQDNKTFHDSLTISTIHSYASGLADHAVAEMLEDSKWVEGYVSENQRRIAKAYQKTTEILDSQGIEYAKGSNAGFFLWVDLSKTWLKKHTVDADEDVTTTIMDRLWKHKVFLASGSSFGSEKPGFFRITFSHPWEYLFAGIERMIEALEMESDVKLRDLSLVDGVGSK</sequence>
<dbReference type="EMBL" id="JAESVG020000010">
    <property type="protein sequence ID" value="KAG8623933.1"/>
    <property type="molecule type" value="Genomic_DNA"/>
</dbReference>
<dbReference type="GO" id="GO:0008483">
    <property type="term" value="F:transaminase activity"/>
    <property type="evidence" value="ECO:0007669"/>
    <property type="project" value="TreeGrafter"/>
</dbReference>
<dbReference type="SUPFAM" id="SSF53383">
    <property type="entry name" value="PLP-dependent transferases"/>
    <property type="match status" value="1"/>
</dbReference>
<dbReference type="Gene3D" id="3.90.1150.10">
    <property type="entry name" value="Aspartate Aminotransferase, domain 1"/>
    <property type="match status" value="1"/>
</dbReference>
<dbReference type="AlphaFoldDB" id="A0A8K0L169"/>
<comment type="similarity">
    <text evidence="1">Belongs to the class-I pyridoxal-phosphate-dependent aminotransferase family.</text>
</comment>
<name>A0A8K0L169_9PEZI</name>
<accession>A0A8K0L169</accession>
<dbReference type="CDD" id="cd00609">
    <property type="entry name" value="AAT_like"/>
    <property type="match status" value="1"/>
</dbReference>
<dbReference type="InterPro" id="IPR015424">
    <property type="entry name" value="PyrdxlP-dep_Trfase"/>
</dbReference>
<organism evidence="4 5">
    <name type="scientific">Elsinoe batatas</name>
    <dbReference type="NCBI Taxonomy" id="2601811"/>
    <lineage>
        <taxon>Eukaryota</taxon>
        <taxon>Fungi</taxon>
        <taxon>Dikarya</taxon>
        <taxon>Ascomycota</taxon>
        <taxon>Pezizomycotina</taxon>
        <taxon>Dothideomycetes</taxon>
        <taxon>Dothideomycetidae</taxon>
        <taxon>Myriangiales</taxon>
        <taxon>Elsinoaceae</taxon>
        <taxon>Elsinoe</taxon>
    </lineage>
</organism>
<dbReference type="InterPro" id="IPR050478">
    <property type="entry name" value="Ethylene_sulfur-biosynth"/>
</dbReference>
<reference evidence="4" key="1">
    <citation type="submission" date="2021-07" db="EMBL/GenBank/DDBJ databases">
        <title>Elsinoe batatas strain:CRI-CJ2 Genome sequencing and assembly.</title>
        <authorList>
            <person name="Huang L."/>
        </authorList>
    </citation>
    <scope>NUCLEOTIDE SEQUENCE</scope>
    <source>
        <strain evidence="4">CRI-CJ2</strain>
    </source>
</reference>
<dbReference type="InterPro" id="IPR004838">
    <property type="entry name" value="NHTrfase_class1_PyrdxlP-BS"/>
</dbReference>
<comment type="caution">
    <text evidence="4">The sequence shown here is derived from an EMBL/GenBank/DDBJ whole genome shotgun (WGS) entry which is preliminary data.</text>
</comment>
<dbReference type="PANTHER" id="PTHR43795">
    <property type="entry name" value="BIFUNCTIONAL ASPARTATE AMINOTRANSFERASE AND GLUTAMATE/ASPARTATE-PREPHENATE AMINOTRANSFERASE-RELATED"/>
    <property type="match status" value="1"/>
</dbReference>
<evidence type="ECO:0000259" key="3">
    <source>
        <dbReference type="Pfam" id="PF00155"/>
    </source>
</evidence>
<keyword evidence="5" id="KW-1185">Reference proteome</keyword>
<dbReference type="Pfam" id="PF00155">
    <property type="entry name" value="Aminotran_1_2"/>
    <property type="match status" value="1"/>
</dbReference>
<evidence type="ECO:0000313" key="4">
    <source>
        <dbReference type="EMBL" id="KAG8623933.1"/>
    </source>
</evidence>
<dbReference type="GO" id="GO:0006520">
    <property type="term" value="P:amino acid metabolic process"/>
    <property type="evidence" value="ECO:0007669"/>
    <property type="project" value="TreeGrafter"/>
</dbReference>
<dbReference type="Proteomes" id="UP000809789">
    <property type="component" value="Unassembled WGS sequence"/>
</dbReference>
<dbReference type="PRINTS" id="PR00753">
    <property type="entry name" value="ACCSYNTHASE"/>
</dbReference>
<keyword evidence="2" id="KW-0663">Pyridoxal phosphate</keyword>
<feature type="domain" description="Aminotransferase class I/classII large" evidence="3">
    <location>
        <begin position="67"/>
        <end position="441"/>
    </location>
</feature>
<evidence type="ECO:0000256" key="1">
    <source>
        <dbReference type="ARBA" id="ARBA00007441"/>
    </source>
</evidence>
<protein>
    <recommendedName>
        <fullName evidence="3">Aminotransferase class I/classII large domain-containing protein</fullName>
    </recommendedName>
</protein>
<dbReference type="OrthoDB" id="7042322at2759"/>
<dbReference type="PANTHER" id="PTHR43795:SF63">
    <property type="entry name" value="PUTATIVE (AFU_ORTHOLOGUE AFUA_4G00630)-RELATED"/>
    <property type="match status" value="1"/>
</dbReference>
<dbReference type="InterPro" id="IPR004839">
    <property type="entry name" value="Aminotransferase_I/II_large"/>
</dbReference>
<dbReference type="GO" id="GO:0030170">
    <property type="term" value="F:pyridoxal phosphate binding"/>
    <property type="evidence" value="ECO:0007669"/>
    <property type="project" value="InterPro"/>
</dbReference>
<dbReference type="PROSITE" id="PS00105">
    <property type="entry name" value="AA_TRANSFER_CLASS_1"/>
    <property type="match status" value="1"/>
</dbReference>